<gene>
    <name evidence="3" type="ORF">NCTC11685_00461</name>
</gene>
<dbReference type="AlphaFoldDB" id="A0A7H4MZP7"/>
<name>A0A7H4MZP7_9ENTR</name>
<keyword evidence="2" id="KW-1133">Transmembrane helix</keyword>
<feature type="region of interest" description="Disordered" evidence="1">
    <location>
        <begin position="140"/>
        <end position="168"/>
    </location>
</feature>
<comment type="caution">
    <text evidence="3">The sequence shown here is derived from an EMBL/GenBank/DDBJ whole genome shotgun (WGS) entry which is preliminary data.</text>
</comment>
<dbReference type="EMBL" id="UGMS01000001">
    <property type="protein sequence ID" value="STV71711.1"/>
    <property type="molecule type" value="Genomic_DNA"/>
</dbReference>
<reference evidence="3 4" key="1">
    <citation type="submission" date="2018-06" db="EMBL/GenBank/DDBJ databases">
        <authorList>
            <consortium name="Pathogen Informatics"/>
            <person name="Doyle S."/>
        </authorList>
    </citation>
    <scope>NUCLEOTIDE SEQUENCE [LARGE SCALE GENOMIC DNA]</scope>
    <source>
        <strain evidence="3 4">NCTC11685</strain>
    </source>
</reference>
<keyword evidence="2" id="KW-0812">Transmembrane</keyword>
<accession>A0A7H4MZP7</accession>
<evidence type="ECO:0000256" key="1">
    <source>
        <dbReference type="SAM" id="MobiDB-lite"/>
    </source>
</evidence>
<evidence type="ECO:0000313" key="4">
    <source>
        <dbReference type="Proteomes" id="UP000254863"/>
    </source>
</evidence>
<evidence type="ECO:0000256" key="2">
    <source>
        <dbReference type="SAM" id="Phobius"/>
    </source>
</evidence>
<sequence length="168" mass="18595">MVWKNCLWKSRVMESTKSMPSRRSRYFSDISRAPPQAASTCSQIWCSAATAAISRSGSIAPASVVPAVATMAIICSPLACASAIFRFQIRHVHPREFVGFHQRHGTVAEAHQRHVLLHREVGRFLNTALCTDEYRPADHPAGWNDPGGQRRHRAPASGPSCCSGCRRW</sequence>
<dbReference type="Proteomes" id="UP000254863">
    <property type="component" value="Unassembled WGS sequence"/>
</dbReference>
<proteinExistence type="predicted"/>
<protein>
    <submittedName>
        <fullName evidence="3">Uncharacterized protein</fullName>
    </submittedName>
</protein>
<organism evidence="3 4">
    <name type="scientific">Klebsiella michiganensis</name>
    <dbReference type="NCBI Taxonomy" id="1134687"/>
    <lineage>
        <taxon>Bacteria</taxon>
        <taxon>Pseudomonadati</taxon>
        <taxon>Pseudomonadota</taxon>
        <taxon>Gammaproteobacteria</taxon>
        <taxon>Enterobacterales</taxon>
        <taxon>Enterobacteriaceae</taxon>
        <taxon>Klebsiella/Raoultella group</taxon>
        <taxon>Klebsiella</taxon>
    </lineage>
</organism>
<evidence type="ECO:0000313" key="3">
    <source>
        <dbReference type="EMBL" id="STV71711.1"/>
    </source>
</evidence>
<feature type="transmembrane region" description="Helical" evidence="2">
    <location>
        <begin position="67"/>
        <end position="85"/>
    </location>
</feature>
<keyword evidence="2" id="KW-0472">Membrane</keyword>